<organism evidence="1 2">
    <name type="scientific">Euplotes crassus</name>
    <dbReference type="NCBI Taxonomy" id="5936"/>
    <lineage>
        <taxon>Eukaryota</taxon>
        <taxon>Sar</taxon>
        <taxon>Alveolata</taxon>
        <taxon>Ciliophora</taxon>
        <taxon>Intramacronucleata</taxon>
        <taxon>Spirotrichea</taxon>
        <taxon>Hypotrichia</taxon>
        <taxon>Euplotida</taxon>
        <taxon>Euplotidae</taxon>
        <taxon>Moneuplotes</taxon>
    </lineage>
</organism>
<reference evidence="1" key="1">
    <citation type="submission" date="2023-07" db="EMBL/GenBank/DDBJ databases">
        <authorList>
            <consortium name="AG Swart"/>
            <person name="Singh M."/>
            <person name="Singh A."/>
            <person name="Seah K."/>
            <person name="Emmerich C."/>
        </authorList>
    </citation>
    <scope>NUCLEOTIDE SEQUENCE</scope>
    <source>
        <strain evidence="1">DP1</strain>
    </source>
</reference>
<dbReference type="AlphaFoldDB" id="A0AAD1XX88"/>
<sequence length="217" mass="25499">MGRFFNFLFTTSLGAAGYLYYAGAFKSMNIHTTSLGYREAFYRPFQGSFEKDIYPAFNEVMKDIKQLEEKQKSDKIENVNSFGIYYDNPDDLKDRAKCRADIGFTFNNKGLDDTAREELKKSYEEKGYQYTTFKTTDALHENFAIKYPMWVSFWIASYKWYPAAKKRLFENGTLAKLSKGVEYGFIEVYENGNIEFYGPLEHFEDFHLTKFPTPERK</sequence>
<keyword evidence="2" id="KW-1185">Reference proteome</keyword>
<evidence type="ECO:0000313" key="1">
    <source>
        <dbReference type="EMBL" id="CAI2380221.1"/>
    </source>
</evidence>
<dbReference type="InterPro" id="IPR011256">
    <property type="entry name" value="Reg_factor_effector_dom_sf"/>
</dbReference>
<name>A0AAD1XX88_EUPCR</name>
<dbReference type="PANTHER" id="PTHR15949">
    <property type="entry name" value="TESTIS-EXPRESSED PROTEIN 264"/>
    <property type="match status" value="1"/>
</dbReference>
<protein>
    <submittedName>
        <fullName evidence="1">Uncharacterized protein</fullName>
    </submittedName>
</protein>
<dbReference type="Proteomes" id="UP001295684">
    <property type="component" value="Unassembled WGS sequence"/>
</dbReference>
<proteinExistence type="predicted"/>
<accession>A0AAD1XX88</accession>
<dbReference type="Gene3D" id="3.20.80.10">
    <property type="entry name" value="Regulatory factor, effector binding domain"/>
    <property type="match status" value="1"/>
</dbReference>
<dbReference type="EMBL" id="CAMPGE010022156">
    <property type="protein sequence ID" value="CAI2380221.1"/>
    <property type="molecule type" value="Genomic_DNA"/>
</dbReference>
<comment type="caution">
    <text evidence="1">The sequence shown here is derived from an EMBL/GenBank/DDBJ whole genome shotgun (WGS) entry which is preliminary data.</text>
</comment>
<evidence type="ECO:0000313" key="2">
    <source>
        <dbReference type="Proteomes" id="UP001295684"/>
    </source>
</evidence>
<dbReference type="PANTHER" id="PTHR15949:SF3">
    <property type="entry name" value="TESTIS-EXPRESSED PROTEIN 264"/>
    <property type="match status" value="1"/>
</dbReference>
<gene>
    <name evidence="1" type="ORF">ECRASSUSDP1_LOCUS21653</name>
</gene>